<comment type="caution">
    <text evidence="2">The sequence shown here is derived from an EMBL/GenBank/DDBJ whole genome shotgun (WGS) entry which is preliminary data.</text>
</comment>
<dbReference type="EMBL" id="JAHRIN010033786">
    <property type="protein sequence ID" value="MEQ2202566.1"/>
    <property type="molecule type" value="Genomic_DNA"/>
</dbReference>
<proteinExistence type="predicted"/>
<dbReference type="Proteomes" id="UP001434883">
    <property type="component" value="Unassembled WGS sequence"/>
</dbReference>
<evidence type="ECO:0000313" key="2">
    <source>
        <dbReference type="EMBL" id="MEQ2202566.1"/>
    </source>
</evidence>
<sequence length="100" mass="11050">MCVCVYDRAGGGLKGERVDCEDSGDTWGPSKGTQQNLWCSISEQHSGLKSSRVICAAWRICPTSAFVFSAPSSMLYSDTHHQESRSRMKGECGRKEKTQE</sequence>
<accession>A0ABV0R4H3</accession>
<reference evidence="2 3" key="1">
    <citation type="submission" date="2021-06" db="EMBL/GenBank/DDBJ databases">
        <authorList>
            <person name="Palmer J.M."/>
        </authorList>
    </citation>
    <scope>NUCLEOTIDE SEQUENCE [LARGE SCALE GENOMIC DNA]</scope>
    <source>
        <strain evidence="2 3">XC_2019</strain>
        <tissue evidence="2">Muscle</tissue>
    </source>
</reference>
<feature type="region of interest" description="Disordered" evidence="1">
    <location>
        <begin position="77"/>
        <end position="100"/>
    </location>
</feature>
<protein>
    <submittedName>
        <fullName evidence="2">Uncharacterized protein</fullName>
    </submittedName>
</protein>
<name>A0ABV0R4H3_9TELE</name>
<organism evidence="2 3">
    <name type="scientific">Xenoophorus captivus</name>
    <dbReference type="NCBI Taxonomy" id="1517983"/>
    <lineage>
        <taxon>Eukaryota</taxon>
        <taxon>Metazoa</taxon>
        <taxon>Chordata</taxon>
        <taxon>Craniata</taxon>
        <taxon>Vertebrata</taxon>
        <taxon>Euteleostomi</taxon>
        <taxon>Actinopterygii</taxon>
        <taxon>Neopterygii</taxon>
        <taxon>Teleostei</taxon>
        <taxon>Neoteleostei</taxon>
        <taxon>Acanthomorphata</taxon>
        <taxon>Ovalentaria</taxon>
        <taxon>Atherinomorphae</taxon>
        <taxon>Cyprinodontiformes</taxon>
        <taxon>Goodeidae</taxon>
        <taxon>Xenoophorus</taxon>
    </lineage>
</organism>
<keyword evidence="3" id="KW-1185">Reference proteome</keyword>
<evidence type="ECO:0000256" key="1">
    <source>
        <dbReference type="SAM" id="MobiDB-lite"/>
    </source>
</evidence>
<evidence type="ECO:0000313" key="3">
    <source>
        <dbReference type="Proteomes" id="UP001434883"/>
    </source>
</evidence>
<gene>
    <name evidence="2" type="ORF">XENOCAPTIV_006916</name>
</gene>
<feature type="compositionally biased region" description="Basic and acidic residues" evidence="1">
    <location>
        <begin position="78"/>
        <end position="100"/>
    </location>
</feature>